<accession>A0ABR9VR66</accession>
<comment type="caution">
    <text evidence="1">The sequence shown here is derived from an EMBL/GenBank/DDBJ whole genome shotgun (WGS) entry which is preliminary data.</text>
</comment>
<keyword evidence="2" id="KW-1185">Reference proteome</keyword>
<protein>
    <submittedName>
        <fullName evidence="1">Uncharacterized protein</fullName>
    </submittedName>
</protein>
<proteinExistence type="predicted"/>
<evidence type="ECO:0000313" key="1">
    <source>
        <dbReference type="EMBL" id="MBE9253815.1"/>
    </source>
</evidence>
<dbReference type="RefSeq" id="WP_194019557.1">
    <property type="nucleotide sequence ID" value="NZ_JADEVV010000018.1"/>
</dbReference>
<evidence type="ECO:0000313" key="2">
    <source>
        <dbReference type="Proteomes" id="UP000658720"/>
    </source>
</evidence>
<reference evidence="1 2" key="1">
    <citation type="submission" date="2020-10" db="EMBL/GenBank/DDBJ databases">
        <authorList>
            <person name="Castelo-Branco R."/>
            <person name="Eusebio N."/>
            <person name="Adriana R."/>
            <person name="Vieira A."/>
            <person name="Brugerolle De Fraissinette N."/>
            <person name="Rezende De Castro R."/>
            <person name="Schneider M.P."/>
            <person name="Vasconcelos V."/>
            <person name="Leao P.N."/>
        </authorList>
    </citation>
    <scope>NUCLEOTIDE SEQUENCE [LARGE SCALE GENOMIC DNA]</scope>
    <source>
        <strain evidence="1 2">LEGE 00031</strain>
    </source>
</reference>
<gene>
    <name evidence="1" type="ORF">IQ217_08130</name>
</gene>
<sequence length="64" mass="6885">MLFISAKALMEGGDRQLNPGNNIVQLSVNTPSPGQGRETTLQLDTIIVVNHGGKCLALEVFHCH</sequence>
<dbReference type="EMBL" id="JADEVV010000018">
    <property type="protein sequence ID" value="MBE9253815.1"/>
    <property type="molecule type" value="Genomic_DNA"/>
</dbReference>
<name>A0ABR9VR66_9SYNC</name>
<dbReference type="Proteomes" id="UP000658720">
    <property type="component" value="Unassembled WGS sequence"/>
</dbReference>
<organism evidence="1 2">
    <name type="scientific">Synechocystis salina LEGE 00031</name>
    <dbReference type="NCBI Taxonomy" id="1828736"/>
    <lineage>
        <taxon>Bacteria</taxon>
        <taxon>Bacillati</taxon>
        <taxon>Cyanobacteriota</taxon>
        <taxon>Cyanophyceae</taxon>
        <taxon>Synechococcales</taxon>
        <taxon>Merismopediaceae</taxon>
        <taxon>Synechocystis</taxon>
    </lineage>
</organism>